<dbReference type="Proteomes" id="UP000071979">
    <property type="component" value="Unassembled WGS sequence"/>
</dbReference>
<dbReference type="CDD" id="cd20684">
    <property type="entry name" value="CdiA-CT_Yk_RNaseA-like"/>
    <property type="match status" value="1"/>
</dbReference>
<proteinExistence type="predicted"/>
<accession>A0A8E1RYV1</accession>
<feature type="domain" description="Bacterial CdiA-CT RNAse A" evidence="1">
    <location>
        <begin position="161"/>
        <end position="275"/>
    </location>
</feature>
<dbReference type="Pfam" id="PF18431">
    <property type="entry name" value="RNAse_A_bac"/>
    <property type="match status" value="1"/>
</dbReference>
<protein>
    <recommendedName>
        <fullName evidence="1">Bacterial CdiA-CT RNAse A domain-containing protein</fullName>
    </recommendedName>
</protein>
<dbReference type="AlphaFoldDB" id="A0A8E1RYV1"/>
<evidence type="ECO:0000313" key="3">
    <source>
        <dbReference type="Proteomes" id="UP000071979"/>
    </source>
</evidence>
<dbReference type="OrthoDB" id="6832592at2"/>
<dbReference type="RefSeq" id="WP_021508404.1">
    <property type="nucleotide sequence ID" value="NZ_JASGYE010000016.1"/>
</dbReference>
<evidence type="ECO:0000313" key="2">
    <source>
        <dbReference type="EMBL" id="KTS67550.1"/>
    </source>
</evidence>
<reference evidence="2 3" key="1">
    <citation type="journal article" date="2016" name="Front. Microbiol.">
        <title>Genomic Resource of Rice Seed Associated Bacteria.</title>
        <authorList>
            <person name="Midha S."/>
            <person name="Bansal K."/>
            <person name="Sharma S."/>
            <person name="Kumar N."/>
            <person name="Patil P.P."/>
            <person name="Chaudhry V."/>
            <person name="Patil P.B."/>
        </authorList>
    </citation>
    <scope>NUCLEOTIDE SEQUENCE [LARGE SCALE GENOMIC DNA]</scope>
    <source>
        <strain evidence="2 3">SA3</strain>
    </source>
</reference>
<sequence>MEDEKGLRIALSPVQLAAVLSDRSVSEGETTSNRIFGGLGLAGGVIELFGAGALCVVPEPTMLTKAGCVFVGTHSLDTLQASLRQVWTGRQVATDTFNSAVALAESLGADRQTAMNVGLTVDIAIPMAFAFAAGAERVIAVRAGRVKIAEHESLSGRAPGGHTIERHIGKTPDELRERLRNRPRLDEASSFKSLSEAEALISKVLADNKHQIQMWVKNIPPGLQARMRLSRRFSHPVGIVVSKGREEVETCYAVRVILDFKPYNGKPYFIITAFPEL</sequence>
<dbReference type="EMBL" id="LDSE01000022">
    <property type="protein sequence ID" value="KTS67550.1"/>
    <property type="molecule type" value="Genomic_DNA"/>
</dbReference>
<dbReference type="InterPro" id="IPR041436">
    <property type="entry name" value="RNAse_A_bac"/>
</dbReference>
<evidence type="ECO:0000259" key="1">
    <source>
        <dbReference type="Pfam" id="PF18431"/>
    </source>
</evidence>
<comment type="caution">
    <text evidence="2">The sequence shown here is derived from an EMBL/GenBank/DDBJ whole genome shotgun (WGS) entry which is preliminary data.</text>
</comment>
<organism evidence="2 3">
    <name type="scientific">Pantoea dispersa</name>
    <dbReference type="NCBI Taxonomy" id="59814"/>
    <lineage>
        <taxon>Bacteria</taxon>
        <taxon>Pseudomonadati</taxon>
        <taxon>Pseudomonadota</taxon>
        <taxon>Gammaproteobacteria</taxon>
        <taxon>Enterobacterales</taxon>
        <taxon>Erwiniaceae</taxon>
        <taxon>Pantoea</taxon>
    </lineage>
</organism>
<name>A0A8E1RYV1_9GAMM</name>
<gene>
    <name evidence="2" type="ORF">SA3R_12840</name>
</gene>